<dbReference type="AlphaFoldDB" id="A0AAU6WAB6"/>
<feature type="transmembrane region" description="Helical" evidence="1">
    <location>
        <begin position="329"/>
        <end position="347"/>
    </location>
</feature>
<dbReference type="KEGG" id="gey:QMQ05_08515"/>
<feature type="transmembrane region" description="Helical" evidence="1">
    <location>
        <begin position="130"/>
        <end position="151"/>
    </location>
</feature>
<dbReference type="RefSeq" id="WP_345469212.1">
    <property type="nucleotide sequence ID" value="NZ_CP125942.1"/>
</dbReference>
<keyword evidence="1" id="KW-1133">Transmembrane helix</keyword>
<feature type="transmembrane region" description="Helical" evidence="1">
    <location>
        <begin position="97"/>
        <end position="118"/>
    </location>
</feature>
<evidence type="ECO:0000256" key="1">
    <source>
        <dbReference type="SAM" id="Phobius"/>
    </source>
</evidence>
<feature type="transmembrane region" description="Helical" evidence="1">
    <location>
        <begin position="163"/>
        <end position="181"/>
    </location>
</feature>
<gene>
    <name evidence="2" type="ORF">QMQ05_08515</name>
</gene>
<evidence type="ECO:0008006" key="4">
    <source>
        <dbReference type="Google" id="ProtNLM"/>
    </source>
</evidence>
<keyword evidence="1" id="KW-0812">Transmembrane</keyword>
<reference evidence="2 3" key="1">
    <citation type="submission" date="2023-05" db="EMBL/GenBank/DDBJ databases">
        <title>Glutamicibacter sp. B1, complete genome.</title>
        <authorList>
            <person name="Long Y.H."/>
            <person name="Fang T."/>
            <person name="Li X.Y."/>
        </authorList>
    </citation>
    <scope>NUCLEOTIDE SEQUENCE [LARGE SCALE GENOMIC DNA]</scope>
    <source>
        <strain evidence="2 3">B1</strain>
    </source>
</reference>
<evidence type="ECO:0000313" key="2">
    <source>
        <dbReference type="EMBL" id="XAO44429.1"/>
    </source>
</evidence>
<keyword evidence="1" id="KW-0472">Membrane</keyword>
<organism evidence="2 3">
    <name type="scientific">Glutamicibacter ectropisis</name>
    <dbReference type="NCBI Taxonomy" id="3046593"/>
    <lineage>
        <taxon>Bacteria</taxon>
        <taxon>Bacillati</taxon>
        <taxon>Actinomycetota</taxon>
        <taxon>Actinomycetes</taxon>
        <taxon>Micrococcales</taxon>
        <taxon>Micrococcaceae</taxon>
        <taxon>Glutamicibacter</taxon>
    </lineage>
</organism>
<sequence>MKPQPEADAPAQIIATYAPNDQEWAEQFHAALVLADATEEQCIQELLDQRETITSNGQGAEELLGSGWLFGKQRARQIKTPEQLAQEALPVDNFHTLVLGFGLVIGAMAIGFGIWIAIKDGWIAQSWLYWQLACFIAGGSVAFIGTGFVQLRMAARFKASWRLALIPLPVVALAVTFIFLVTEEGAIIPIPNFLVPVLGLILAVGVFFLPEFGKEKVEASVSDAPYRSPEAWFAQAQRILRGRYGFTKREADIALADAKGDWLSAQQSGQSIDAIAELGAPNEFAIQVAPNNTAAMARRWALKNCVLLAVFGFYLYGQIEPMLSEGFSWWSATCAILCLLLITYYLSRFLPSKRTAHIREKQLALQQSADAVAERQDNA</sequence>
<keyword evidence="3" id="KW-1185">Reference proteome</keyword>
<dbReference type="EMBL" id="CP125942">
    <property type="protein sequence ID" value="XAO44429.1"/>
    <property type="molecule type" value="Genomic_DNA"/>
</dbReference>
<name>A0AAU6WAB6_9MICC</name>
<protein>
    <recommendedName>
        <fullName evidence="4">DUF1707 domain-containing protein</fullName>
    </recommendedName>
</protein>
<evidence type="ECO:0000313" key="3">
    <source>
        <dbReference type="Proteomes" id="UP001486888"/>
    </source>
</evidence>
<dbReference type="Proteomes" id="UP001486888">
    <property type="component" value="Chromosome"/>
</dbReference>
<proteinExistence type="predicted"/>
<accession>A0AAU6WAB6</accession>
<feature type="transmembrane region" description="Helical" evidence="1">
    <location>
        <begin position="187"/>
        <end position="209"/>
    </location>
</feature>
<feature type="transmembrane region" description="Helical" evidence="1">
    <location>
        <begin position="300"/>
        <end position="317"/>
    </location>
</feature>